<feature type="compositionally biased region" description="Polar residues" evidence="1">
    <location>
        <begin position="8"/>
        <end position="17"/>
    </location>
</feature>
<gene>
    <name evidence="2" type="ORF">GE061_007260</name>
</gene>
<name>A0A8S9WV62_APOLU</name>
<protein>
    <submittedName>
        <fullName evidence="2">Uncharacterized protein</fullName>
    </submittedName>
</protein>
<comment type="caution">
    <text evidence="2">The sequence shown here is derived from an EMBL/GenBank/DDBJ whole genome shotgun (WGS) entry which is preliminary data.</text>
</comment>
<feature type="region of interest" description="Disordered" evidence="1">
    <location>
        <begin position="1"/>
        <end position="110"/>
    </location>
</feature>
<organism evidence="2 3">
    <name type="scientific">Apolygus lucorum</name>
    <name type="common">Small green plant bug</name>
    <name type="synonym">Lygocoris lucorum</name>
    <dbReference type="NCBI Taxonomy" id="248454"/>
    <lineage>
        <taxon>Eukaryota</taxon>
        <taxon>Metazoa</taxon>
        <taxon>Ecdysozoa</taxon>
        <taxon>Arthropoda</taxon>
        <taxon>Hexapoda</taxon>
        <taxon>Insecta</taxon>
        <taxon>Pterygota</taxon>
        <taxon>Neoptera</taxon>
        <taxon>Paraneoptera</taxon>
        <taxon>Hemiptera</taxon>
        <taxon>Heteroptera</taxon>
        <taxon>Panheteroptera</taxon>
        <taxon>Cimicomorpha</taxon>
        <taxon>Miridae</taxon>
        <taxon>Mirini</taxon>
        <taxon>Apolygus</taxon>
    </lineage>
</organism>
<evidence type="ECO:0000313" key="3">
    <source>
        <dbReference type="Proteomes" id="UP000466442"/>
    </source>
</evidence>
<proteinExistence type="predicted"/>
<dbReference type="AlphaFoldDB" id="A0A8S9WV62"/>
<reference evidence="2" key="1">
    <citation type="journal article" date="2021" name="Mol. Ecol. Resour.">
        <title>Apolygus lucorum genome provides insights into omnivorousness and mesophyll feeding.</title>
        <authorList>
            <person name="Liu Y."/>
            <person name="Liu H."/>
            <person name="Wang H."/>
            <person name="Huang T."/>
            <person name="Liu B."/>
            <person name="Yang B."/>
            <person name="Yin L."/>
            <person name="Li B."/>
            <person name="Zhang Y."/>
            <person name="Zhang S."/>
            <person name="Jiang F."/>
            <person name="Zhang X."/>
            <person name="Ren Y."/>
            <person name="Wang B."/>
            <person name="Wang S."/>
            <person name="Lu Y."/>
            <person name="Wu K."/>
            <person name="Fan W."/>
            <person name="Wang G."/>
        </authorList>
    </citation>
    <scope>NUCLEOTIDE SEQUENCE</scope>
    <source>
        <strain evidence="2">12Hb</strain>
    </source>
</reference>
<evidence type="ECO:0000256" key="1">
    <source>
        <dbReference type="SAM" id="MobiDB-lite"/>
    </source>
</evidence>
<accession>A0A8S9WV62</accession>
<sequence length="110" mass="12076">MAECFPGSSHQQAGNHQSLRREAMKLVWRRDSSNGCQDDATPAGIDLGRGPPPARYPWGPGCVAQSLERHHQQQNRISSSSDDDSTSTEEKKQMKMKSNPPGPFISPGMN</sequence>
<keyword evidence="3" id="KW-1185">Reference proteome</keyword>
<feature type="compositionally biased region" description="Basic and acidic residues" evidence="1">
    <location>
        <begin position="19"/>
        <end position="32"/>
    </location>
</feature>
<dbReference type="Proteomes" id="UP000466442">
    <property type="component" value="Unassembled WGS sequence"/>
</dbReference>
<evidence type="ECO:0000313" key="2">
    <source>
        <dbReference type="EMBL" id="KAF6199235.1"/>
    </source>
</evidence>
<dbReference type="EMBL" id="WIXP02000015">
    <property type="protein sequence ID" value="KAF6199235.1"/>
    <property type="molecule type" value="Genomic_DNA"/>
</dbReference>